<feature type="region of interest" description="Disordered" evidence="1">
    <location>
        <begin position="480"/>
        <end position="517"/>
    </location>
</feature>
<feature type="compositionally biased region" description="Basic and acidic residues" evidence="1">
    <location>
        <begin position="110"/>
        <end position="122"/>
    </location>
</feature>
<feature type="compositionally biased region" description="Basic and acidic residues" evidence="1">
    <location>
        <begin position="593"/>
        <end position="615"/>
    </location>
</feature>
<feature type="compositionally biased region" description="Polar residues" evidence="1">
    <location>
        <begin position="363"/>
        <end position="382"/>
    </location>
</feature>
<evidence type="ECO:0000313" key="4">
    <source>
        <dbReference type="Proteomes" id="UP000663853"/>
    </source>
</evidence>
<evidence type="ECO:0000313" key="3">
    <source>
        <dbReference type="EMBL" id="CAE6451569.1"/>
    </source>
</evidence>
<dbReference type="EMBL" id="CAJMXA010001112">
    <property type="protein sequence ID" value="CAE6451569.1"/>
    <property type="molecule type" value="Genomic_DNA"/>
</dbReference>
<proteinExistence type="predicted"/>
<dbReference type="GO" id="GO:0005737">
    <property type="term" value="C:cytoplasm"/>
    <property type="evidence" value="ECO:0007669"/>
    <property type="project" value="TreeGrafter"/>
</dbReference>
<dbReference type="PROSITE" id="PS50010">
    <property type="entry name" value="DH_2"/>
    <property type="match status" value="1"/>
</dbReference>
<dbReference type="InterPro" id="IPR051092">
    <property type="entry name" value="FYVE_RhoGEF_PH"/>
</dbReference>
<gene>
    <name evidence="3" type="ORF">RDB_LOCUS50615</name>
</gene>
<dbReference type="Gene3D" id="1.20.900.10">
    <property type="entry name" value="Dbl homology (DH) domain"/>
    <property type="match status" value="1"/>
</dbReference>
<dbReference type="PANTHER" id="PTHR12673:SF159">
    <property type="entry name" value="LD03170P"/>
    <property type="match status" value="1"/>
</dbReference>
<feature type="compositionally biased region" description="Polar residues" evidence="1">
    <location>
        <begin position="313"/>
        <end position="334"/>
    </location>
</feature>
<sequence>VTRRSGGWDDNDASDYSQDDGVQAPSTRYDSLGYNEPYGASTTYAHAPSSREKPSGIPRPGGHTLRPPSAMKPPRNRSYSSPSSADRATNEDVPPVPQIPHSRGRSAASEIRDDSTRTDYSRNRPQSGLSRRSSVSRPRSSSHSRDGHMDAENPPPLPSSNSDGDGARATEQTPKRASWAKDRRRFANATPTTGISTSKESDLLPVRGTGNRYDQPPTPVVVGRQSSLKSPSTFRNSITPTSIAPPVPSRIPSVSTKPAGEALKLYKRLEHDVDSGNSSRTKPFLGKNGANPTSSYAPRMTNTSRSEPVKQPSAGSNAITGTAVLSRSRQSSVYPKTDPEEAQRQSKPVIISSMHDAQLPVSPFTQPNTATGNRTPQQNGTEGTDPLETIPSPVETMLIGSAPTPQASKTPTSRRMSTPIRPTRESSVYVPPTPAASSTPNTRRLSEPSPNKGTSLTKSQSPVEREPPPTILQRLARRASFSAGKSPKATNAPKSPKTSSTPKNRFGIDERFRSPKKRIKSGLRYNTFDSNDDRSQELLEYYGHGIVSLANTANYYIEELPIGTVMSSPGSMPVDQTPKGTMPSSPMAQSKKRNQESDDRGCLKADVHQEGDGSGKGHSGRRTPTSVRFAPQLTQDESDKRAGRTSQLPVPRQRKTNSALFRALEQPYDSSSSDTVGSLGSVSVTGEADSSAKTNSDYATTGASMEGLHAVSSVSSSLDGNGVGDIRWSGGQELSGAAEALFHNIEQSHSGQGFEPNTMDSNDESHGGIIDYSTYDMDETDDGNYNPTRSSTLRNSKGQQCGYEKQRRMSIQDKRKAIHESWRASLEEGQFQQLEETYDPMEMRRQELIWEFHESERAFVDTLRILVQFFVQPLRTQDQRRWINGLSSDVTRLFDWLDDITNLHEQLLDALESMRQDHEQVIILFSETIQPFISLMELYQPYIVHVEETSKQIASMTLDPRSDFGEFVRMKSALPECEVGLEEMVRRPSLRLREYVSFFQVNIVNSYTTSAPGPPTLLLIASLYACYDWRISCSLGFTINDNFIYDGFNLLVPFNCVIHLSSEGILHGIHYALRLEC</sequence>
<feature type="domain" description="DH" evidence="2">
    <location>
        <begin position="844"/>
        <end position="995"/>
    </location>
</feature>
<feature type="compositionally biased region" description="Low complexity" evidence="1">
    <location>
        <begin position="669"/>
        <end position="686"/>
    </location>
</feature>
<dbReference type="Proteomes" id="UP000663853">
    <property type="component" value="Unassembled WGS sequence"/>
</dbReference>
<name>A0A8H3BB51_9AGAM</name>
<feature type="region of interest" description="Disordered" evidence="1">
    <location>
        <begin position="270"/>
        <end position="346"/>
    </location>
</feature>
<dbReference type="GO" id="GO:0005085">
    <property type="term" value="F:guanyl-nucleotide exchange factor activity"/>
    <property type="evidence" value="ECO:0007669"/>
    <property type="project" value="InterPro"/>
</dbReference>
<dbReference type="InterPro" id="IPR035899">
    <property type="entry name" value="DBL_dom_sf"/>
</dbReference>
<feature type="compositionally biased region" description="Polar residues" evidence="1">
    <location>
        <begin position="290"/>
        <end position="306"/>
    </location>
</feature>
<feature type="compositionally biased region" description="Polar residues" evidence="1">
    <location>
        <begin position="403"/>
        <end position="416"/>
    </location>
</feature>
<evidence type="ECO:0000256" key="1">
    <source>
        <dbReference type="SAM" id="MobiDB-lite"/>
    </source>
</evidence>
<dbReference type="InterPro" id="IPR000219">
    <property type="entry name" value="DH_dom"/>
</dbReference>
<evidence type="ECO:0000259" key="2">
    <source>
        <dbReference type="PROSITE" id="PS50010"/>
    </source>
</evidence>
<feature type="compositionally biased region" description="Low complexity" evidence="1">
    <location>
        <begin position="76"/>
        <end position="87"/>
    </location>
</feature>
<feature type="compositionally biased region" description="Polar residues" evidence="1">
    <location>
        <begin position="189"/>
        <end position="198"/>
    </location>
</feature>
<feature type="compositionally biased region" description="Low complexity" evidence="1">
    <location>
        <begin position="127"/>
        <end position="141"/>
    </location>
</feature>
<accession>A0A8H3BB51</accession>
<feature type="compositionally biased region" description="Polar residues" evidence="1">
    <location>
        <begin position="488"/>
        <end position="503"/>
    </location>
</feature>
<comment type="caution">
    <text evidence="3">The sequence shown here is derived from an EMBL/GenBank/DDBJ whole genome shotgun (WGS) entry which is preliminary data.</text>
</comment>
<dbReference type="SUPFAM" id="SSF48065">
    <property type="entry name" value="DBL homology domain (DH-domain)"/>
    <property type="match status" value="1"/>
</dbReference>
<dbReference type="PANTHER" id="PTHR12673">
    <property type="entry name" value="FACIOGENITAL DYSPLASIA PROTEIN"/>
    <property type="match status" value="1"/>
</dbReference>
<feature type="compositionally biased region" description="Polar residues" evidence="1">
    <location>
        <begin position="578"/>
        <end position="588"/>
    </location>
</feature>
<feature type="region of interest" description="Disordered" evidence="1">
    <location>
        <begin position="566"/>
        <end position="697"/>
    </location>
</feature>
<organism evidence="3 4">
    <name type="scientific">Rhizoctonia solani</name>
    <dbReference type="NCBI Taxonomy" id="456999"/>
    <lineage>
        <taxon>Eukaryota</taxon>
        <taxon>Fungi</taxon>
        <taxon>Dikarya</taxon>
        <taxon>Basidiomycota</taxon>
        <taxon>Agaricomycotina</taxon>
        <taxon>Agaricomycetes</taxon>
        <taxon>Cantharellales</taxon>
        <taxon>Ceratobasidiaceae</taxon>
        <taxon>Rhizoctonia</taxon>
    </lineage>
</organism>
<reference evidence="3" key="1">
    <citation type="submission" date="2021-01" db="EMBL/GenBank/DDBJ databases">
        <authorList>
            <person name="Kaushik A."/>
        </authorList>
    </citation>
    <scope>NUCLEOTIDE SEQUENCE</scope>
    <source>
        <strain evidence="3">AG6-10EEA</strain>
    </source>
</reference>
<dbReference type="AlphaFoldDB" id="A0A8H3BB51"/>
<feature type="non-terminal residue" evidence="3">
    <location>
        <position position="1"/>
    </location>
</feature>
<feature type="region of interest" description="Disordered" evidence="1">
    <location>
        <begin position="1"/>
        <end position="256"/>
    </location>
</feature>
<feature type="region of interest" description="Disordered" evidence="1">
    <location>
        <begin position="359"/>
        <end position="467"/>
    </location>
</feature>
<feature type="compositionally biased region" description="Polar residues" evidence="1">
    <location>
        <begin position="448"/>
        <end position="462"/>
    </location>
</feature>
<dbReference type="Pfam" id="PF00621">
    <property type="entry name" value="RhoGEF"/>
    <property type="match status" value="1"/>
</dbReference>
<protein>
    <recommendedName>
        <fullName evidence="2">DH domain-containing protein</fullName>
    </recommendedName>
</protein>
<dbReference type="SMART" id="SM00325">
    <property type="entry name" value="RhoGEF"/>
    <property type="match status" value="1"/>
</dbReference>
<feature type="compositionally biased region" description="Polar residues" evidence="1">
    <location>
        <begin position="224"/>
        <end position="242"/>
    </location>
</feature>